<keyword evidence="14" id="KW-1035">Host cytoplasm</keyword>
<keyword evidence="2" id="KW-0244">Early protein</keyword>
<dbReference type="SUPFAM" id="SSF161234">
    <property type="entry name" value="E7 C-terminal domain-like"/>
    <property type="match status" value="1"/>
</dbReference>
<evidence type="ECO:0000256" key="17">
    <source>
        <dbReference type="ARBA" id="ARBA00023309"/>
    </source>
</evidence>
<evidence type="ECO:0000256" key="8">
    <source>
        <dbReference type="ARBA" id="ARBA00022830"/>
    </source>
</evidence>
<evidence type="ECO:0000256" key="5">
    <source>
        <dbReference type="ARBA" id="ARBA00022632"/>
    </source>
</evidence>
<evidence type="ECO:0000256" key="14">
    <source>
        <dbReference type="ARBA" id="ARBA00023200"/>
    </source>
</evidence>
<keyword evidence="4" id="KW-0945">Host-virus interaction</keyword>
<keyword evidence="19" id="KW-1185">Reference proteome</keyword>
<sequence length="105" mass="11594">MMLPNDSAVPDLLSGLVPTPSAAQCPKVLQQEEEEHAPRVPLPSFEVGLPCAGCNRKILFVVLATTPGLRGFQRLILSDHLNFLCVHCIRSTGILNHRRRDGRQQ</sequence>
<evidence type="ECO:0000256" key="2">
    <source>
        <dbReference type="ARBA" id="ARBA00022518"/>
    </source>
</evidence>
<evidence type="ECO:0000256" key="13">
    <source>
        <dbReference type="ARBA" id="ARBA00023163"/>
    </source>
</evidence>
<reference evidence="18 19" key="1">
    <citation type="journal article" date="2014" name="Genome Biol. Evol.">
        <title>Novel papillomaviruses in free-ranging Iberian bats: no virus-host co-evolution, no strict host specificity, and hints for recombination.</title>
        <authorList>
            <person name="Garcia-Perez R."/>
            <person name="Ibanez C."/>
            <person name="Godinez J.M."/>
            <person name="Arechiga N."/>
            <person name="Garin I."/>
            <person name="Perez-Suarez G."/>
            <person name="de Paz O."/>
            <person name="Juste J."/>
            <person name="Echevarria J.E."/>
            <person name="Bravo I.G."/>
        </authorList>
    </citation>
    <scope>NUCLEOTIDE SEQUENCE [LARGE SCALE GENOMIC DNA]</scope>
</reference>
<keyword evidence="10" id="KW-0805">Transcription regulation</keyword>
<dbReference type="Proteomes" id="UP000112084">
    <property type="component" value="Segment"/>
</dbReference>
<evidence type="ECO:0000313" key="19">
    <source>
        <dbReference type="Proteomes" id="UP000112084"/>
    </source>
</evidence>
<keyword evidence="12" id="KW-0010">Activator</keyword>
<accession>W8EC52</accession>
<dbReference type="GO" id="GO:0003677">
    <property type="term" value="F:DNA binding"/>
    <property type="evidence" value="ECO:0007669"/>
    <property type="project" value="UniProtKB-KW"/>
</dbReference>
<evidence type="ECO:0000256" key="6">
    <source>
        <dbReference type="ARBA" id="ARBA00022723"/>
    </source>
</evidence>
<keyword evidence="5" id="KW-1090">Inhibition of host innate immune response by virus</keyword>
<evidence type="ECO:0000313" key="18">
    <source>
        <dbReference type="EMBL" id="AHJ81385.1"/>
    </source>
</evidence>
<evidence type="ECO:0000256" key="10">
    <source>
        <dbReference type="ARBA" id="ARBA00023015"/>
    </source>
</evidence>
<keyword evidence="9" id="KW-0862">Zinc</keyword>
<dbReference type="OrthoDB" id="28045at10239"/>
<gene>
    <name evidence="18" type="primary">E7</name>
</gene>
<dbReference type="RefSeq" id="YP_009507267.1">
    <property type="nucleotide sequence ID" value="NC_038518.1"/>
</dbReference>
<dbReference type="KEGG" id="vg:37618218"/>
<keyword evidence="11" id="KW-0238">DNA-binding</keyword>
<dbReference type="GO" id="GO:0039502">
    <property type="term" value="P:symbiont-mediated suppression of host type I interferon-mediated signaling pathway"/>
    <property type="evidence" value="ECO:0007669"/>
    <property type="project" value="UniProtKB-KW"/>
</dbReference>
<organism evidence="18 19">
    <name type="scientific">Eptesicus serotinus papillomavirus 1</name>
    <dbReference type="NCBI Taxonomy" id="1464071"/>
    <lineage>
        <taxon>Viruses</taxon>
        <taxon>Monodnaviria</taxon>
        <taxon>Shotokuvirae</taxon>
        <taxon>Cossaviricota</taxon>
        <taxon>Papovaviricetes</taxon>
        <taxon>Zurhausenvirales</taxon>
        <taxon>Papillomaviridae</taxon>
        <taxon>Firstpapillomavirinae</taxon>
        <taxon>Dyopsipapillomavirus</taxon>
        <taxon>Dyopsipapillomavirus 1</taxon>
    </lineage>
</organism>
<dbReference type="GO" id="GO:0039645">
    <property type="term" value="P:symbiont-mediated perturbation of host cell cycle G1/S transition checkpoint"/>
    <property type="evidence" value="ECO:0007669"/>
    <property type="project" value="UniProtKB-KW"/>
</dbReference>
<keyword evidence="3" id="KW-1048">Host nucleus</keyword>
<evidence type="ECO:0000256" key="15">
    <source>
        <dbReference type="ARBA" id="ARBA00023258"/>
    </source>
</evidence>
<keyword evidence="8" id="KW-1114">Inhibition of host interferon signaling pathway by virus</keyword>
<keyword evidence="1" id="KW-1121">Modulation of host cell cycle by virus</keyword>
<proteinExistence type="predicted"/>
<evidence type="ECO:0000256" key="7">
    <source>
        <dbReference type="ARBA" id="ARBA00022771"/>
    </source>
</evidence>
<keyword evidence="16" id="KW-0899">Viral immunoevasion</keyword>
<evidence type="ECO:0000256" key="1">
    <source>
        <dbReference type="ARBA" id="ARBA00022504"/>
    </source>
</evidence>
<dbReference type="GO" id="GO:0052170">
    <property type="term" value="P:symbiont-mediated suppression of host innate immune response"/>
    <property type="evidence" value="ECO:0007669"/>
    <property type="project" value="UniProtKB-KW"/>
</dbReference>
<keyword evidence="17" id="KW-1078">G1/S host cell cycle checkpoint dysregulation by virus</keyword>
<evidence type="ECO:0000256" key="12">
    <source>
        <dbReference type="ARBA" id="ARBA00023159"/>
    </source>
</evidence>
<dbReference type="Gene3D" id="3.30.160.330">
    <property type="match status" value="1"/>
</dbReference>
<evidence type="ECO:0000256" key="11">
    <source>
        <dbReference type="ARBA" id="ARBA00023125"/>
    </source>
</evidence>
<dbReference type="GO" id="GO:0008270">
    <property type="term" value="F:zinc ion binding"/>
    <property type="evidence" value="ECO:0007669"/>
    <property type="project" value="UniProtKB-KW"/>
</dbReference>
<keyword evidence="15" id="KW-0922">Interferon antiviral system evasion</keyword>
<name>W8EC52_9PAPI</name>
<dbReference type="GO" id="GO:0003700">
    <property type="term" value="F:DNA-binding transcription factor activity"/>
    <property type="evidence" value="ECO:0007669"/>
    <property type="project" value="InterPro"/>
</dbReference>
<dbReference type="InterPro" id="IPR000148">
    <property type="entry name" value="Papilloma_E7"/>
</dbReference>
<keyword evidence="6" id="KW-0479">Metal-binding</keyword>
<evidence type="ECO:0000256" key="16">
    <source>
        <dbReference type="ARBA" id="ARBA00023280"/>
    </source>
</evidence>
<keyword evidence="7" id="KW-0863">Zinc-finger</keyword>
<evidence type="ECO:0000256" key="4">
    <source>
        <dbReference type="ARBA" id="ARBA00022581"/>
    </source>
</evidence>
<evidence type="ECO:0000256" key="3">
    <source>
        <dbReference type="ARBA" id="ARBA00022562"/>
    </source>
</evidence>
<protein>
    <submittedName>
        <fullName evidence="18">Putative E7 oncogenic protein</fullName>
    </submittedName>
</protein>
<dbReference type="EMBL" id="KC858263">
    <property type="protein sequence ID" value="AHJ81385.1"/>
    <property type="molecule type" value="Genomic_DNA"/>
</dbReference>
<dbReference type="GeneID" id="37618218"/>
<keyword evidence="13" id="KW-0804">Transcription</keyword>
<evidence type="ECO:0000256" key="9">
    <source>
        <dbReference type="ARBA" id="ARBA00022833"/>
    </source>
</evidence>
<dbReference type="Pfam" id="PF00527">
    <property type="entry name" value="E7"/>
    <property type="match status" value="1"/>
</dbReference>